<dbReference type="AlphaFoldDB" id="A0AAN8KE74"/>
<evidence type="ECO:0000313" key="3">
    <source>
        <dbReference type="Proteomes" id="UP001347796"/>
    </source>
</evidence>
<evidence type="ECO:0000256" key="1">
    <source>
        <dbReference type="SAM" id="MobiDB-lite"/>
    </source>
</evidence>
<protein>
    <submittedName>
        <fullName evidence="2">Uncharacterized protein</fullName>
    </submittedName>
</protein>
<sequence>MNDLHRKTFEELQLLIANSFASLRQPETSDVKKRPVDDRKSIHSLSASDDETFSDSDIPATQKRYKTLRISKKGAYNMNLDQQIIELLNHEQGENKKSKSGNNINAENQIELELEVNQDEIDKF</sequence>
<reference evidence="2 3" key="1">
    <citation type="submission" date="2024-01" db="EMBL/GenBank/DDBJ databases">
        <title>The genome of the rayed Mediterranean limpet Patella caerulea (Linnaeus, 1758).</title>
        <authorList>
            <person name="Anh-Thu Weber A."/>
            <person name="Halstead-Nussloch G."/>
        </authorList>
    </citation>
    <scope>NUCLEOTIDE SEQUENCE [LARGE SCALE GENOMIC DNA]</scope>
    <source>
        <strain evidence="2">AATW-2023a</strain>
        <tissue evidence="2">Whole specimen</tissue>
    </source>
</reference>
<keyword evidence="3" id="KW-1185">Reference proteome</keyword>
<feature type="compositionally biased region" description="Basic and acidic residues" evidence="1">
    <location>
        <begin position="27"/>
        <end position="41"/>
    </location>
</feature>
<dbReference type="EMBL" id="JAZGQO010000001">
    <property type="protein sequence ID" value="KAK6195110.1"/>
    <property type="molecule type" value="Genomic_DNA"/>
</dbReference>
<name>A0AAN8KE74_PATCE</name>
<feature type="region of interest" description="Disordered" evidence="1">
    <location>
        <begin position="24"/>
        <end position="57"/>
    </location>
</feature>
<evidence type="ECO:0000313" key="2">
    <source>
        <dbReference type="EMBL" id="KAK6195110.1"/>
    </source>
</evidence>
<accession>A0AAN8KE74</accession>
<feature type="region of interest" description="Disordered" evidence="1">
    <location>
        <begin position="91"/>
        <end position="111"/>
    </location>
</feature>
<comment type="caution">
    <text evidence="2">The sequence shown here is derived from an EMBL/GenBank/DDBJ whole genome shotgun (WGS) entry which is preliminary data.</text>
</comment>
<proteinExistence type="predicted"/>
<gene>
    <name evidence="2" type="ORF">SNE40_000602</name>
</gene>
<organism evidence="2 3">
    <name type="scientific">Patella caerulea</name>
    <name type="common">Rayed Mediterranean limpet</name>
    <dbReference type="NCBI Taxonomy" id="87958"/>
    <lineage>
        <taxon>Eukaryota</taxon>
        <taxon>Metazoa</taxon>
        <taxon>Spiralia</taxon>
        <taxon>Lophotrochozoa</taxon>
        <taxon>Mollusca</taxon>
        <taxon>Gastropoda</taxon>
        <taxon>Patellogastropoda</taxon>
        <taxon>Patelloidea</taxon>
        <taxon>Patellidae</taxon>
        <taxon>Patella</taxon>
    </lineage>
</organism>
<dbReference type="Proteomes" id="UP001347796">
    <property type="component" value="Unassembled WGS sequence"/>
</dbReference>